<evidence type="ECO:0000256" key="1">
    <source>
        <dbReference type="ARBA" id="ARBA00037964"/>
    </source>
</evidence>
<dbReference type="InterPro" id="IPR052086">
    <property type="entry name" value="Mannan_Polymerase_Subunit"/>
</dbReference>
<evidence type="ECO:0000256" key="2">
    <source>
        <dbReference type="SAM" id="Phobius"/>
    </source>
</evidence>
<dbReference type="GO" id="GO:0000032">
    <property type="term" value="P:cell wall mannoprotein biosynthetic process"/>
    <property type="evidence" value="ECO:0007669"/>
    <property type="project" value="TreeGrafter"/>
</dbReference>
<dbReference type="Proteomes" id="UP001162480">
    <property type="component" value="Chromosome 25"/>
</dbReference>
<keyword evidence="2" id="KW-0472">Membrane</keyword>
<evidence type="ECO:0000313" key="4">
    <source>
        <dbReference type="Proteomes" id="UP001162480"/>
    </source>
</evidence>
<evidence type="ECO:0000313" key="3">
    <source>
        <dbReference type="EMBL" id="CAI9741040.1"/>
    </source>
</evidence>
<reference evidence="3" key="1">
    <citation type="submission" date="2023-08" db="EMBL/GenBank/DDBJ databases">
        <authorList>
            <person name="Alioto T."/>
            <person name="Alioto T."/>
            <person name="Gomez Garrido J."/>
        </authorList>
    </citation>
    <scope>NUCLEOTIDE SEQUENCE</scope>
</reference>
<protein>
    <recommendedName>
        <fullName evidence="5">Mannan polymerase complex subunit mnn9</fullName>
    </recommendedName>
</protein>
<gene>
    <name evidence="3" type="ORF">OCTVUL_1B020339</name>
</gene>
<dbReference type="PANTHER" id="PTHR43083">
    <property type="entry name" value="MANNAN POLYMERASE II"/>
    <property type="match status" value="1"/>
</dbReference>
<dbReference type="InterPro" id="IPR029044">
    <property type="entry name" value="Nucleotide-diphossugar_trans"/>
</dbReference>
<evidence type="ECO:0008006" key="5">
    <source>
        <dbReference type="Google" id="ProtNLM"/>
    </source>
</evidence>
<name>A0AA36BUU0_OCTVU</name>
<dbReference type="AlphaFoldDB" id="A0AA36BUU0"/>
<dbReference type="PANTHER" id="PTHR43083:SF6">
    <property type="entry name" value="MANNAN POLYMERASE COMPLEXES SUBUNIT MNN9"/>
    <property type="match status" value="1"/>
</dbReference>
<dbReference type="GO" id="GO:0000009">
    <property type="term" value="F:alpha-1,6-mannosyltransferase activity"/>
    <property type="evidence" value="ECO:0007669"/>
    <property type="project" value="TreeGrafter"/>
</dbReference>
<accession>A0AA36BUU0</accession>
<dbReference type="Pfam" id="PF03452">
    <property type="entry name" value="Anp1"/>
    <property type="match status" value="1"/>
</dbReference>
<proteinExistence type="inferred from homology"/>
<dbReference type="Gene3D" id="3.90.550.10">
    <property type="entry name" value="Spore Coat Polysaccharide Biosynthesis Protein SpsA, Chain A"/>
    <property type="match status" value="1"/>
</dbReference>
<keyword evidence="4" id="KW-1185">Reference proteome</keyword>
<dbReference type="GO" id="GO:0006487">
    <property type="term" value="P:protein N-linked glycosylation"/>
    <property type="evidence" value="ECO:0007669"/>
    <property type="project" value="TreeGrafter"/>
</dbReference>
<dbReference type="EMBL" id="OX597838">
    <property type="protein sequence ID" value="CAI9741040.1"/>
    <property type="molecule type" value="Genomic_DNA"/>
</dbReference>
<keyword evidence="2" id="KW-0812">Transmembrane</keyword>
<organism evidence="3 4">
    <name type="scientific">Octopus vulgaris</name>
    <name type="common">Common octopus</name>
    <dbReference type="NCBI Taxonomy" id="6645"/>
    <lineage>
        <taxon>Eukaryota</taxon>
        <taxon>Metazoa</taxon>
        <taxon>Spiralia</taxon>
        <taxon>Lophotrochozoa</taxon>
        <taxon>Mollusca</taxon>
        <taxon>Cephalopoda</taxon>
        <taxon>Coleoidea</taxon>
        <taxon>Octopodiformes</taxon>
        <taxon>Octopoda</taxon>
        <taxon>Incirrata</taxon>
        <taxon>Octopodidae</taxon>
        <taxon>Octopus</taxon>
    </lineage>
</organism>
<comment type="similarity">
    <text evidence="1">Belongs to the ANP1/MMN9/VAN1 family.</text>
</comment>
<sequence length="376" mass="43755">MISPKTSARIMNLPKIFYQKPWHLLVLCIVVLTSSLTYLITADIFRTDARLKLDICLYHLHMREAKAYRHHSFRLLNQTCRTITQQVTSQPNRDKIQYTTTASETENDCRYVLPSILILTPFDNFASFFNQYFNILNSLSYPHCRLRIAIGIDKYGVPSPKLAQRQVSKISHKFRSIEVYHLDIPDDATLMLARHSDKHNETIQLNRRRRLAQVRNFLLMSALRDEKYVLWLDSDLREVPHDLIQTLLSAHVPIVVPSCMYRKAPNILDIYDRNSWRETKESKEYLNSKEPGYLMLEGYMNKSLRQYLPELKHEGKVVSLDGVGSSCLLVDANVHRRGVIFPPYLVNHHLESEGFAQIAKSLNYQLFGMPNIVVIH</sequence>
<keyword evidence="2" id="KW-1133">Transmembrane helix</keyword>
<dbReference type="GO" id="GO:0000136">
    <property type="term" value="C:mannan polymerase complex"/>
    <property type="evidence" value="ECO:0007669"/>
    <property type="project" value="TreeGrafter"/>
</dbReference>
<feature type="transmembrane region" description="Helical" evidence="2">
    <location>
        <begin position="21"/>
        <end position="40"/>
    </location>
</feature>